<dbReference type="PANTHER" id="PTHR14776:SF1">
    <property type="entry name" value="CADHERIN-LIKE AND PC-ESTERASE DOMAIN-CONTAINING PROTEIN 1"/>
    <property type="match status" value="1"/>
</dbReference>
<feature type="region of interest" description="Disordered" evidence="1">
    <location>
        <begin position="203"/>
        <end position="254"/>
    </location>
</feature>
<feature type="compositionally biased region" description="Basic and acidic residues" evidence="1">
    <location>
        <begin position="222"/>
        <end position="231"/>
    </location>
</feature>
<evidence type="ECO:0000313" key="4">
    <source>
        <dbReference type="RefSeq" id="XP_035829552.1"/>
    </source>
</evidence>
<dbReference type="Pfam" id="PF24536">
    <property type="entry name" value="NXPE4_C"/>
    <property type="match status" value="1"/>
</dbReference>
<feature type="compositionally biased region" description="Polar residues" evidence="1">
    <location>
        <begin position="58"/>
        <end position="69"/>
    </location>
</feature>
<dbReference type="InterPro" id="IPR057106">
    <property type="entry name" value="NXPE4_C"/>
</dbReference>
<sequence length="1212" mass="135573">MMSLLRRGRWRQLQDAMWVLVAIATVSMVITLHLSHSLTWLGAMTSYVKDSTMSPANELSASHLSSQRAVTGEERSILPHTRRKISEEDTSTSVRGQSPHKQKEKIISQFERAAPNESSNNEDKEKEKEKEKKRIHLQNGRKETGTISPSGHMVLTADISHRKWEKSEAEISASLLPPHNRKRIGLYSDAGGFKKSLFGVAEKETKRGEEETRGAGVLWRADGQESSRSERGPVGGSEDGGGNSRDDGSSGKLTGRQDLYVRLRQLEANTLPPDTGPVQVLTEGPVTAVKHHLPLIEAAFHKLKARVEYSATFDVAEYNTMEATTAVSDDPGGWSVLMCLNTTQPRDACIVSSKKAIGLGYRKVNVIPELQDIVLSPALLCRPPELPERHSDNGSKKSAKSWCGGELPCITSPSPAELKDYGRPGCRDVMGLWTVVKNESGAVWMYQGCEGREAVDVDVGQRASESVVIPLPRDLLSIDNVSPLVWQMDILVTSLQPTRMYLHPDVIVWDSIMAFVFRKHQRNMSFQELHQMLGDLGSNLSLTTLLTRLKVVFLQFMKLITTLADTGTLFDRSCPRCFQLLESVVAFNSSFHPVLLQVTPSPYSSKLNSLSGYLLEQNVLEDLSAMLVTRETTARDVLTVLQASNIVHPYNGDICSQDKRVCLSDRDLVYLLDTRREQRSTRNWRRLFPSVLSTCAETGLKELQNLSLSPVEQLAVAMERSFLCKASTFSDFNIPKIPDGPNTEDEAILGNLHNRHDVQTLDSAKGCDSDPNSLPYLSAIEISPFLELQPEFSPLTTEYEAFTDKHILMVRIRAKSKHCDTISWLDNTVDSGQWTNFTLGLGANVAHIQVVEKAQPEPWVLTTYKLTIHRTEGRGRGAATRRRDLEGMETCAVQQHCSLPYVRDSPCGLRPVKPVPIWSQYLADRSSLPVCGDETVSGQWYVPCSSCHDNSTCLWKHAVWQTQGCREEQLTTQDVQTCLTGKKALFIGDSTNRGILHYIMERVNGSLLHWDKTHKIKVYPHLNAGRTVFGFAYYPQFWLPSRERPVFDKALHQLISRMQDLSNSSDTVVVLGGVHWLARHHIDVLVTALKREGLSGVRVIVKGLGAGFHQPVAGIHQLSVREQQRLLHQNQAALSYAKSSGFIPVDTFNMTMARFTDFLPGKCACHFHKMSPERQNLTEMFSYLSGEHSRRYHVEGDINAAYSEMVINRICR</sequence>
<keyword evidence="3" id="KW-1185">Reference proteome</keyword>
<dbReference type="RefSeq" id="XP_035829552.1">
    <property type="nucleotide sequence ID" value="XM_035973659.1"/>
</dbReference>
<name>A0ABM1W4F9_APLCA</name>
<gene>
    <name evidence="4" type="primary">LOC101858602</name>
</gene>
<protein>
    <submittedName>
        <fullName evidence="4">Cadherin-like and PC-esterase domain-containing protein 1</fullName>
    </submittedName>
</protein>
<reference evidence="4" key="1">
    <citation type="submission" date="2025-08" db="UniProtKB">
        <authorList>
            <consortium name="RefSeq"/>
        </authorList>
    </citation>
    <scope>IDENTIFICATION</scope>
</reference>
<feature type="region of interest" description="Disordered" evidence="1">
    <location>
        <begin position="58"/>
        <end position="150"/>
    </location>
</feature>
<organism evidence="3 4">
    <name type="scientific">Aplysia californica</name>
    <name type="common">California sea hare</name>
    <dbReference type="NCBI Taxonomy" id="6500"/>
    <lineage>
        <taxon>Eukaryota</taxon>
        <taxon>Metazoa</taxon>
        <taxon>Spiralia</taxon>
        <taxon>Lophotrochozoa</taxon>
        <taxon>Mollusca</taxon>
        <taxon>Gastropoda</taxon>
        <taxon>Heterobranchia</taxon>
        <taxon>Euthyneura</taxon>
        <taxon>Tectipleura</taxon>
        <taxon>Aplysiida</taxon>
        <taxon>Aplysioidea</taxon>
        <taxon>Aplysiidae</taxon>
        <taxon>Aplysia</taxon>
    </lineage>
</organism>
<feature type="domain" description="NXPE C-terminal" evidence="2">
    <location>
        <begin position="960"/>
        <end position="1088"/>
    </location>
</feature>
<accession>A0ABM1W4F9</accession>
<proteinExistence type="predicted"/>
<dbReference type="PANTHER" id="PTHR14776">
    <property type="entry name" value="CADHERIN-LIKE AND PC-ESTERASE DOMAIN-CONTAINING PROTEIN 1"/>
    <property type="match status" value="1"/>
</dbReference>
<dbReference type="Proteomes" id="UP000694888">
    <property type="component" value="Unplaced"/>
</dbReference>
<evidence type="ECO:0000313" key="3">
    <source>
        <dbReference type="Proteomes" id="UP000694888"/>
    </source>
</evidence>
<feature type="compositionally biased region" description="Basic and acidic residues" evidence="1">
    <location>
        <begin position="121"/>
        <end position="132"/>
    </location>
</feature>
<evidence type="ECO:0000259" key="2">
    <source>
        <dbReference type="Pfam" id="PF24536"/>
    </source>
</evidence>
<feature type="compositionally biased region" description="Gly residues" evidence="1">
    <location>
        <begin position="233"/>
        <end position="243"/>
    </location>
</feature>
<feature type="compositionally biased region" description="Basic and acidic residues" evidence="1">
    <location>
        <begin position="203"/>
        <end position="213"/>
    </location>
</feature>
<evidence type="ECO:0000256" key="1">
    <source>
        <dbReference type="SAM" id="MobiDB-lite"/>
    </source>
</evidence>
<dbReference type="GeneID" id="101858602"/>